<dbReference type="Proteomes" id="UP000076083">
    <property type="component" value="Chromosome"/>
</dbReference>
<evidence type="ECO:0000313" key="2">
    <source>
        <dbReference type="EMBL" id="AMZ73960.1"/>
    </source>
</evidence>
<protein>
    <submittedName>
        <fullName evidence="2">Uncharacterized protein</fullName>
    </submittedName>
</protein>
<accession>A0A160A223</accession>
<organism evidence="2 3">
    <name type="scientific">Pseudomonas fluorescens</name>
    <dbReference type="NCBI Taxonomy" id="294"/>
    <lineage>
        <taxon>Bacteria</taxon>
        <taxon>Pseudomonadati</taxon>
        <taxon>Pseudomonadota</taxon>
        <taxon>Gammaproteobacteria</taxon>
        <taxon>Pseudomonadales</taxon>
        <taxon>Pseudomonadaceae</taxon>
        <taxon>Pseudomonas</taxon>
    </lineage>
</organism>
<keyword evidence="1" id="KW-0812">Transmembrane</keyword>
<dbReference type="EMBL" id="CP015225">
    <property type="protein sequence ID" value="AMZ73960.1"/>
    <property type="molecule type" value="Genomic_DNA"/>
</dbReference>
<feature type="transmembrane region" description="Helical" evidence="1">
    <location>
        <begin position="56"/>
        <end position="77"/>
    </location>
</feature>
<reference evidence="2 3" key="2">
    <citation type="journal article" date="2018" name="Nature">
        <title>Mutant phenotypes for thousands of bacterial genes of unknown function.</title>
        <authorList>
            <person name="Price M.N."/>
            <person name="Wetmore K.M."/>
            <person name="Waters R.J."/>
            <person name="Callaghan M."/>
            <person name="Ray J."/>
            <person name="Liu H."/>
            <person name="Kuehl J.V."/>
            <person name="Melnyk R.A."/>
            <person name="Lamson J.S."/>
            <person name="Suh Y."/>
            <person name="Carlson H.K."/>
            <person name="Esquivel Z."/>
            <person name="Sadeeshkumar H."/>
            <person name="Chakraborty R."/>
            <person name="Zane G.M."/>
            <person name="Rubin B.E."/>
            <person name="Wall J.D."/>
            <person name="Visel A."/>
            <person name="Bristow J."/>
            <person name="Blow M.J."/>
            <person name="Arkin A.P."/>
            <person name="Deutschbauer A.M."/>
        </authorList>
    </citation>
    <scope>NUCLEOTIDE SEQUENCE [LARGE SCALE GENOMIC DNA]</scope>
    <source>
        <strain evidence="2 3">FW300-N2E2</strain>
    </source>
</reference>
<reference evidence="3" key="1">
    <citation type="submission" date="2016-04" db="EMBL/GenBank/DDBJ databases">
        <authorList>
            <person name="Ray J."/>
            <person name="Price M."/>
            <person name="Deutschbauer A."/>
        </authorList>
    </citation>
    <scope>NUCLEOTIDE SEQUENCE [LARGE SCALE GENOMIC DNA]</scope>
    <source>
        <strain evidence="3">FW300-N2E2</strain>
    </source>
</reference>
<keyword evidence="1" id="KW-1133">Transmembrane helix</keyword>
<evidence type="ECO:0000256" key="1">
    <source>
        <dbReference type="SAM" id="Phobius"/>
    </source>
</evidence>
<dbReference type="AlphaFoldDB" id="A0A160A223"/>
<evidence type="ECO:0000313" key="3">
    <source>
        <dbReference type="Proteomes" id="UP000076083"/>
    </source>
</evidence>
<sequence length="100" mass="11334">MVGRPGQGRRLLDVKIIQREVVLAVIAANDHSPRHLFIFVGFMDRELSTVELLHRWIGLLSKVLALPFAIILNFYCFSGVMDECCSRTGDFCGMNMADYQ</sequence>
<proteinExistence type="predicted"/>
<keyword evidence="1" id="KW-0472">Membrane</keyword>
<name>A0A160A223_PSEFL</name>
<gene>
    <name evidence="2" type="ORF">TK06_23630</name>
</gene>